<accession>A0A4U5M9U4</accession>
<comment type="caution">
    <text evidence="1">The sequence shown here is derived from an EMBL/GenBank/DDBJ whole genome shotgun (WGS) entry which is preliminary data.</text>
</comment>
<reference evidence="1 2" key="2">
    <citation type="journal article" date="2019" name="G3 (Bethesda)">
        <title>Hybrid Assembly of the Genome of the Entomopathogenic Nematode Steinernema carpocapsae Identifies the X-Chromosome.</title>
        <authorList>
            <person name="Serra L."/>
            <person name="Macchietto M."/>
            <person name="Macias-Munoz A."/>
            <person name="McGill C.J."/>
            <person name="Rodriguez I.M."/>
            <person name="Rodriguez B."/>
            <person name="Murad R."/>
            <person name="Mortazavi A."/>
        </authorList>
    </citation>
    <scope>NUCLEOTIDE SEQUENCE [LARGE SCALE GENOMIC DNA]</scope>
    <source>
        <strain evidence="1 2">ALL</strain>
    </source>
</reference>
<evidence type="ECO:0000313" key="1">
    <source>
        <dbReference type="EMBL" id="TKR65363.1"/>
    </source>
</evidence>
<dbReference type="Proteomes" id="UP000298663">
    <property type="component" value="Unassembled WGS sequence"/>
</dbReference>
<proteinExistence type="predicted"/>
<protein>
    <submittedName>
        <fullName evidence="1">Uncharacterized protein</fullName>
    </submittedName>
</protein>
<gene>
    <name evidence="1" type="ORF">L596_025776</name>
</gene>
<organism evidence="1 2">
    <name type="scientific">Steinernema carpocapsae</name>
    <name type="common">Entomopathogenic nematode</name>
    <dbReference type="NCBI Taxonomy" id="34508"/>
    <lineage>
        <taxon>Eukaryota</taxon>
        <taxon>Metazoa</taxon>
        <taxon>Ecdysozoa</taxon>
        <taxon>Nematoda</taxon>
        <taxon>Chromadorea</taxon>
        <taxon>Rhabditida</taxon>
        <taxon>Tylenchina</taxon>
        <taxon>Panagrolaimomorpha</taxon>
        <taxon>Strongyloidoidea</taxon>
        <taxon>Steinernematidae</taxon>
        <taxon>Steinernema</taxon>
    </lineage>
</organism>
<keyword evidence="2" id="KW-1185">Reference proteome</keyword>
<sequence length="67" mass="7878">MDLRLISIRNSMRRKSLRFLRHLHGSAKRQNADPAELEFCASPETRLCQVFEDLRIDLQVEVSEGYM</sequence>
<reference evidence="1 2" key="1">
    <citation type="journal article" date="2015" name="Genome Biol.">
        <title>Comparative genomics of Steinernema reveals deeply conserved gene regulatory networks.</title>
        <authorList>
            <person name="Dillman A.R."/>
            <person name="Macchietto M."/>
            <person name="Porter C.F."/>
            <person name="Rogers A."/>
            <person name="Williams B."/>
            <person name="Antoshechkin I."/>
            <person name="Lee M.M."/>
            <person name="Goodwin Z."/>
            <person name="Lu X."/>
            <person name="Lewis E.E."/>
            <person name="Goodrich-Blair H."/>
            <person name="Stock S.P."/>
            <person name="Adams B.J."/>
            <person name="Sternberg P.W."/>
            <person name="Mortazavi A."/>
        </authorList>
    </citation>
    <scope>NUCLEOTIDE SEQUENCE [LARGE SCALE GENOMIC DNA]</scope>
    <source>
        <strain evidence="1 2">ALL</strain>
    </source>
</reference>
<dbReference type="EMBL" id="AZBU02000009">
    <property type="protein sequence ID" value="TKR65363.1"/>
    <property type="molecule type" value="Genomic_DNA"/>
</dbReference>
<dbReference type="AlphaFoldDB" id="A0A4U5M9U4"/>
<evidence type="ECO:0000313" key="2">
    <source>
        <dbReference type="Proteomes" id="UP000298663"/>
    </source>
</evidence>
<name>A0A4U5M9U4_STECR</name>